<evidence type="ECO:0000313" key="3">
    <source>
        <dbReference type="EMBL" id="BAU22866.1"/>
    </source>
</evidence>
<dbReference type="Proteomes" id="UP000068196">
    <property type="component" value="Chromosome"/>
</dbReference>
<evidence type="ECO:0000256" key="1">
    <source>
        <dbReference type="ARBA" id="ARBA00008791"/>
    </source>
</evidence>
<proteinExistence type="inferred from homology"/>
<keyword evidence="4" id="KW-1185">Reference proteome</keyword>
<dbReference type="PANTHER" id="PTHR46268">
    <property type="entry name" value="STRESS RESPONSE PROTEIN NHAX"/>
    <property type="match status" value="1"/>
</dbReference>
<evidence type="ECO:0000313" key="4">
    <source>
        <dbReference type="Proteomes" id="UP000068196"/>
    </source>
</evidence>
<dbReference type="PRINTS" id="PR01438">
    <property type="entry name" value="UNVRSLSTRESS"/>
</dbReference>
<name>A0A0U5ALZ8_9BACT</name>
<dbReference type="SUPFAM" id="SSF52402">
    <property type="entry name" value="Adenine nucleotide alpha hydrolases-like"/>
    <property type="match status" value="2"/>
</dbReference>
<protein>
    <recommendedName>
        <fullName evidence="2">UspA domain-containing protein</fullName>
    </recommendedName>
</protein>
<dbReference type="InterPro" id="IPR006016">
    <property type="entry name" value="UspA"/>
</dbReference>
<comment type="similarity">
    <text evidence="1">Belongs to the universal stress protein A family.</text>
</comment>
<dbReference type="PANTHER" id="PTHR46268:SF6">
    <property type="entry name" value="UNIVERSAL STRESS PROTEIN UP12"/>
    <property type="match status" value="1"/>
</dbReference>
<dbReference type="InterPro" id="IPR014729">
    <property type="entry name" value="Rossmann-like_a/b/a_fold"/>
</dbReference>
<accession>A0A0U5ALZ8</accession>
<dbReference type="OrthoDB" id="9794782at2"/>
<dbReference type="AlphaFoldDB" id="A0A0U5ALZ8"/>
<dbReference type="Gene3D" id="3.40.50.620">
    <property type="entry name" value="HUPs"/>
    <property type="match status" value="2"/>
</dbReference>
<dbReference type="CDD" id="cd00293">
    <property type="entry name" value="USP-like"/>
    <property type="match status" value="2"/>
</dbReference>
<dbReference type="RefSeq" id="WP_068512786.1">
    <property type="nucleotide sequence ID" value="NZ_AP014945.1"/>
</dbReference>
<dbReference type="EMBL" id="AP014945">
    <property type="protein sequence ID" value="BAU22866.1"/>
    <property type="molecule type" value="Genomic_DNA"/>
</dbReference>
<reference evidence="3 4" key="1">
    <citation type="journal article" date="2016" name="Int. J. Syst. Evol. Microbiol.">
        <title>Caldimicrobium thiodismutans sp. nov., a sulfur-disproportionating bacterium isolated from a hot spring, and emended description of the genus Caldimicrobium.</title>
        <authorList>
            <person name="Kojima H."/>
            <person name="Umezawa K."/>
            <person name="Fukui M."/>
        </authorList>
    </citation>
    <scope>NUCLEOTIDE SEQUENCE [LARGE SCALE GENOMIC DNA]</scope>
    <source>
        <strain evidence="3 4">TF1</strain>
    </source>
</reference>
<evidence type="ECO:0000259" key="2">
    <source>
        <dbReference type="Pfam" id="PF00582"/>
    </source>
</evidence>
<feature type="domain" description="UspA" evidence="2">
    <location>
        <begin position="142"/>
        <end position="274"/>
    </location>
</feature>
<organism evidence="3 4">
    <name type="scientific">Caldimicrobium thiodismutans</name>
    <dbReference type="NCBI Taxonomy" id="1653476"/>
    <lineage>
        <taxon>Bacteria</taxon>
        <taxon>Pseudomonadati</taxon>
        <taxon>Thermodesulfobacteriota</taxon>
        <taxon>Thermodesulfobacteria</taxon>
        <taxon>Thermodesulfobacteriales</taxon>
        <taxon>Thermodesulfobacteriaceae</taxon>
        <taxon>Caldimicrobium</taxon>
    </lineage>
</organism>
<dbReference type="STRING" id="1653476.THC_0471"/>
<dbReference type="Pfam" id="PF00582">
    <property type="entry name" value="Usp"/>
    <property type="match status" value="1"/>
</dbReference>
<reference evidence="4" key="2">
    <citation type="journal article" date="2016" name="Int. J. Syst. Evol. Microbiol.">
        <title>Caldimicrobium thiodismutans sp. nov., a sulfur-disproportionating bacterium isolated from a hot spring.</title>
        <authorList>
            <person name="Kojima H."/>
            <person name="Umezawa K."/>
            <person name="Fukui M."/>
        </authorList>
    </citation>
    <scope>NUCLEOTIDE SEQUENCE [LARGE SCALE GENOMIC DNA]</scope>
    <source>
        <strain evidence="4">TF1</strain>
    </source>
</reference>
<sequence>MSKPIALAIDFKKFTPSVLTTGEFLLKNIYPSSKAILFHVIEQFFTPPAYLLPYLNIEKERLEKALNELMAPISKKGFRVEKAVLLGEFWTALRNFVELLNPELIILGYEPHLIKIPTAEKILERLEISFLVVKENPLKKLNKILCPFDFSEKALSALKKAFYYAEKTQAELIVLYVINPLESPDKTCNLQYVTEREKEIKENWKNLLNTIKPPDINFRFETVCGNRLDEIMQKVEQESIDLIIAGRRGKILQTGIGSVSKALIKTSKIPVLLVN</sequence>
<dbReference type="KEGG" id="cthi:THC_0471"/>
<gene>
    <name evidence="3" type="ORF">THC_0471</name>
</gene>
<dbReference type="InterPro" id="IPR006015">
    <property type="entry name" value="Universal_stress_UspA"/>
</dbReference>